<name>A0A370LCF5_9HYPH</name>
<dbReference type="EMBL" id="QQTP01000001">
    <property type="protein sequence ID" value="RDJ29510.1"/>
    <property type="molecule type" value="Genomic_DNA"/>
</dbReference>
<gene>
    <name evidence="1" type="ORF">DWE98_02920</name>
</gene>
<protein>
    <submittedName>
        <fullName evidence="1">Uncharacterized protein</fullName>
    </submittedName>
</protein>
<accession>A0A370LCF5</accession>
<dbReference type="Proteomes" id="UP000255207">
    <property type="component" value="Unassembled WGS sequence"/>
</dbReference>
<sequence length="70" mass="7895">MLYMNEFIDNPANRTLGHVPAGMHDLLSGNTHAAIVQVAAALEEIRKTQQEHGEMLATIERSLRNIRRRS</sequence>
<comment type="caution">
    <text evidence="1">The sequence shown here is derived from an EMBL/GenBank/DDBJ whole genome shotgun (WGS) entry which is preliminary data.</text>
</comment>
<keyword evidence="2" id="KW-1185">Reference proteome</keyword>
<reference evidence="2" key="1">
    <citation type="submission" date="2018-07" db="EMBL/GenBank/DDBJ databases">
        <authorList>
            <person name="Safronova V.I."/>
            <person name="Chirak E.R."/>
            <person name="Sazanova A.L."/>
        </authorList>
    </citation>
    <scope>NUCLEOTIDE SEQUENCE [LARGE SCALE GENOMIC DNA]</scope>
    <source>
        <strain evidence="2">RCAM04685</strain>
    </source>
</reference>
<proteinExistence type="predicted"/>
<evidence type="ECO:0000313" key="1">
    <source>
        <dbReference type="EMBL" id="RDJ29510.1"/>
    </source>
</evidence>
<evidence type="ECO:0000313" key="2">
    <source>
        <dbReference type="Proteomes" id="UP000255207"/>
    </source>
</evidence>
<dbReference type="AlphaFoldDB" id="A0A370LCF5"/>
<dbReference type="RefSeq" id="WP_114827629.1">
    <property type="nucleotide sequence ID" value="NZ_QQTO01000019.1"/>
</dbReference>
<organism evidence="1 2">
    <name type="scientific">Bosea caraganae</name>
    <dbReference type="NCBI Taxonomy" id="2763117"/>
    <lineage>
        <taxon>Bacteria</taxon>
        <taxon>Pseudomonadati</taxon>
        <taxon>Pseudomonadota</taxon>
        <taxon>Alphaproteobacteria</taxon>
        <taxon>Hyphomicrobiales</taxon>
        <taxon>Boseaceae</taxon>
        <taxon>Bosea</taxon>
    </lineage>
</organism>